<proteinExistence type="predicted"/>
<dbReference type="InterPro" id="IPR000157">
    <property type="entry name" value="TIR_dom"/>
</dbReference>
<keyword evidence="3" id="KW-0675">Receptor</keyword>
<dbReference type="SUPFAM" id="SSF52200">
    <property type="entry name" value="Toll/Interleukin receptor TIR domain"/>
    <property type="match status" value="1"/>
</dbReference>
<dbReference type="Proteomes" id="UP000730482">
    <property type="component" value="Unassembled WGS sequence"/>
</dbReference>
<sequence>MPARPNPPYPVFFSYAHISGGDFDENPNRAFHTFFDDIGKMLYHLTTFGTDVAFADTSMRAGDSFQKVLFERLAQFRVFVPLLSLRYFESEWCGREWAAFEKRCKQLGPASYPPIVPILWNGLEDLSLPEWFTERHLFDDSTQDSRYREHGFFGLQVLYRDDYHAMVYDLARRIGQVSKSADLPDGDPEDLRILPPRFGGSP</sequence>
<protein>
    <submittedName>
        <fullName evidence="3">Toll/interleukin-1 receptor domain-containing protein</fullName>
    </submittedName>
</protein>
<reference evidence="3 4" key="1">
    <citation type="submission" date="2020-02" db="EMBL/GenBank/DDBJ databases">
        <title>Acidophilic actinobacteria isolated from forest soil.</title>
        <authorList>
            <person name="Golinska P."/>
        </authorList>
    </citation>
    <scope>NUCLEOTIDE SEQUENCE [LARGE SCALE GENOMIC DNA]</scope>
    <source>
        <strain evidence="3 4">NL8</strain>
    </source>
</reference>
<dbReference type="Pfam" id="PF13676">
    <property type="entry name" value="TIR_2"/>
    <property type="match status" value="1"/>
</dbReference>
<dbReference type="Gene3D" id="3.40.50.10140">
    <property type="entry name" value="Toll/interleukin-1 receptor homology (TIR) domain"/>
    <property type="match status" value="1"/>
</dbReference>
<dbReference type="InterPro" id="IPR035897">
    <property type="entry name" value="Toll_tir_struct_dom_sf"/>
</dbReference>
<dbReference type="RefSeq" id="WP_212010786.1">
    <property type="nucleotide sequence ID" value="NZ_JAAFYZ010000066.1"/>
</dbReference>
<dbReference type="PROSITE" id="PS50104">
    <property type="entry name" value="TIR"/>
    <property type="match status" value="1"/>
</dbReference>
<gene>
    <name evidence="3" type="ORF">KGQ19_20370</name>
</gene>
<keyword evidence="4" id="KW-1185">Reference proteome</keyword>
<name>A0ABS5KT52_9ACTN</name>
<feature type="domain" description="TIR" evidence="2">
    <location>
        <begin position="7"/>
        <end position="166"/>
    </location>
</feature>
<accession>A0ABS5KT52</accession>
<feature type="region of interest" description="Disordered" evidence="1">
    <location>
        <begin position="179"/>
        <end position="202"/>
    </location>
</feature>
<evidence type="ECO:0000313" key="4">
    <source>
        <dbReference type="Proteomes" id="UP000730482"/>
    </source>
</evidence>
<comment type="caution">
    <text evidence="3">The sequence shown here is derived from an EMBL/GenBank/DDBJ whole genome shotgun (WGS) entry which is preliminary data.</text>
</comment>
<organism evidence="3 4">
    <name type="scientific">Catenulispora pinistramenti</name>
    <dbReference type="NCBI Taxonomy" id="2705254"/>
    <lineage>
        <taxon>Bacteria</taxon>
        <taxon>Bacillati</taxon>
        <taxon>Actinomycetota</taxon>
        <taxon>Actinomycetes</taxon>
        <taxon>Catenulisporales</taxon>
        <taxon>Catenulisporaceae</taxon>
        <taxon>Catenulispora</taxon>
    </lineage>
</organism>
<dbReference type="EMBL" id="JAAFYZ010000066">
    <property type="protein sequence ID" value="MBS2549222.1"/>
    <property type="molecule type" value="Genomic_DNA"/>
</dbReference>
<evidence type="ECO:0000256" key="1">
    <source>
        <dbReference type="SAM" id="MobiDB-lite"/>
    </source>
</evidence>
<evidence type="ECO:0000313" key="3">
    <source>
        <dbReference type="EMBL" id="MBS2549222.1"/>
    </source>
</evidence>
<evidence type="ECO:0000259" key="2">
    <source>
        <dbReference type="PROSITE" id="PS50104"/>
    </source>
</evidence>